<dbReference type="Pfam" id="PF01712">
    <property type="entry name" value="dNK"/>
    <property type="match status" value="1"/>
</dbReference>
<evidence type="ECO:0000259" key="2">
    <source>
        <dbReference type="Pfam" id="PF01712"/>
    </source>
</evidence>
<dbReference type="AlphaFoldDB" id="A0A6J1AQM4"/>
<feature type="region of interest" description="Disordered" evidence="1">
    <location>
        <begin position="120"/>
        <end position="140"/>
    </location>
</feature>
<gene>
    <name evidence="4" type="primary">LOC110419981</name>
</gene>
<organism evidence="3 4">
    <name type="scientific">Herrania umbratica</name>
    <dbReference type="NCBI Taxonomy" id="108875"/>
    <lineage>
        <taxon>Eukaryota</taxon>
        <taxon>Viridiplantae</taxon>
        <taxon>Streptophyta</taxon>
        <taxon>Embryophyta</taxon>
        <taxon>Tracheophyta</taxon>
        <taxon>Spermatophyta</taxon>
        <taxon>Magnoliopsida</taxon>
        <taxon>eudicotyledons</taxon>
        <taxon>Gunneridae</taxon>
        <taxon>Pentapetalae</taxon>
        <taxon>rosids</taxon>
        <taxon>malvids</taxon>
        <taxon>Malvales</taxon>
        <taxon>Malvaceae</taxon>
        <taxon>Byttnerioideae</taxon>
        <taxon>Herrania</taxon>
    </lineage>
</organism>
<dbReference type="Proteomes" id="UP000504621">
    <property type="component" value="Unplaced"/>
</dbReference>
<sequence length="565" mass="63272">MQNLIRRSHSGLPLLCTSSIKPSLPFLSLSLSLPFSFAATNGTLFAMPTAALSGSGLALAAAAARTNKNPSFSRRFYTTTTCSIYQPCSNARTHLRAWPGRIGIRPAWCHSGGIEEALGPVEGSKSLGDEEEKAEEGKPMRLNRRQKGSGVLVGSPDLLTIPGVGPRNLRKLVENGIQGVAELKQLYKDKFFGKASQKMVEFLQSSVGIIHRNHAESITTFIKESVDEELKDSDSDVKPAAMKRLTFCVEGNISVGKTTFLQRIANETLELRDLVEIVPEPIDKWQNVGPDHFNILDAFYAEPERYAYTFQNYVFVTRVMQERESSGGIKPLRLMERSVFSDRMVFVRAVHEANWMNEMEISIYDSWFDPVVSCLPGLIPDGFIYLRASPDTCHKRMMLRKRAEEGGVSLDYLRDLHEKHESWLFPFQSGNHGVLSVSKLPVHMDSSLHPDIRDRVFYLEGNHMHSSIQKVPALVLDCEPNIDFSRDIEAKRQYARQVAEFFEFVKKKKEVSSTKAGEEGQVNNQPQILLPHAGGLWVADGKHFPDSALKSLDFRRAMSYMSGSG</sequence>
<proteinExistence type="predicted"/>
<feature type="domain" description="Deoxynucleoside kinase" evidence="2">
    <location>
        <begin position="247"/>
        <end position="501"/>
    </location>
</feature>
<dbReference type="GO" id="GO:0019136">
    <property type="term" value="F:deoxynucleoside kinase activity"/>
    <property type="evidence" value="ECO:0007669"/>
    <property type="project" value="TreeGrafter"/>
</dbReference>
<dbReference type="Gene3D" id="3.40.50.300">
    <property type="entry name" value="P-loop containing nucleotide triphosphate hydrolases"/>
    <property type="match status" value="1"/>
</dbReference>
<keyword evidence="3" id="KW-1185">Reference proteome</keyword>
<dbReference type="RefSeq" id="XP_021288799.1">
    <property type="nucleotide sequence ID" value="XM_021433124.1"/>
</dbReference>
<protein>
    <submittedName>
        <fullName evidence="4">Uncharacterized protein LOC110419981</fullName>
    </submittedName>
</protein>
<name>A0A6J1AQM4_9ROSI</name>
<dbReference type="OrthoDB" id="567086at2759"/>
<dbReference type="PANTHER" id="PTHR10513">
    <property type="entry name" value="DEOXYNUCLEOSIDE KINASE"/>
    <property type="match status" value="1"/>
</dbReference>
<dbReference type="InterPro" id="IPR050566">
    <property type="entry name" value="Deoxyribonucleoside_kinase"/>
</dbReference>
<accession>A0A6J1AQM4</accession>
<dbReference type="PANTHER" id="PTHR10513:SF35">
    <property type="entry name" value="DEOXYADENOSINE KINASE"/>
    <property type="match status" value="1"/>
</dbReference>
<dbReference type="SUPFAM" id="SSF52540">
    <property type="entry name" value="P-loop containing nucleoside triphosphate hydrolases"/>
    <property type="match status" value="1"/>
</dbReference>
<dbReference type="InterPro" id="IPR031314">
    <property type="entry name" value="DNK_dom"/>
</dbReference>
<reference evidence="4" key="1">
    <citation type="submission" date="2025-08" db="UniProtKB">
        <authorList>
            <consortium name="RefSeq"/>
        </authorList>
    </citation>
    <scope>IDENTIFICATION</scope>
    <source>
        <tissue evidence="4">Leaf</tissue>
    </source>
</reference>
<evidence type="ECO:0000313" key="4">
    <source>
        <dbReference type="RefSeq" id="XP_021288799.1"/>
    </source>
</evidence>
<dbReference type="GO" id="GO:0005737">
    <property type="term" value="C:cytoplasm"/>
    <property type="evidence" value="ECO:0007669"/>
    <property type="project" value="TreeGrafter"/>
</dbReference>
<dbReference type="GeneID" id="110419981"/>
<dbReference type="InterPro" id="IPR027417">
    <property type="entry name" value="P-loop_NTPase"/>
</dbReference>
<evidence type="ECO:0000256" key="1">
    <source>
        <dbReference type="SAM" id="MobiDB-lite"/>
    </source>
</evidence>
<dbReference type="CDD" id="cd01673">
    <property type="entry name" value="dNK"/>
    <property type="match status" value="1"/>
</dbReference>
<evidence type="ECO:0000313" key="3">
    <source>
        <dbReference type="Proteomes" id="UP000504621"/>
    </source>
</evidence>